<organism evidence="2 3">
    <name type="scientific">Punica granatum</name>
    <name type="common">Pomegranate</name>
    <dbReference type="NCBI Taxonomy" id="22663"/>
    <lineage>
        <taxon>Eukaryota</taxon>
        <taxon>Viridiplantae</taxon>
        <taxon>Streptophyta</taxon>
        <taxon>Embryophyta</taxon>
        <taxon>Tracheophyta</taxon>
        <taxon>Spermatophyta</taxon>
        <taxon>Magnoliopsida</taxon>
        <taxon>eudicotyledons</taxon>
        <taxon>Gunneridae</taxon>
        <taxon>Pentapetalae</taxon>
        <taxon>rosids</taxon>
        <taxon>malvids</taxon>
        <taxon>Myrtales</taxon>
        <taxon>Lythraceae</taxon>
        <taxon>Punica</taxon>
    </lineage>
</organism>
<keyword evidence="3" id="KW-1185">Reference proteome</keyword>
<dbReference type="AlphaFoldDB" id="A0A2I0KF39"/>
<name>A0A2I0KF39_PUNGR</name>
<dbReference type="Proteomes" id="UP000233551">
    <property type="component" value="Unassembled WGS sequence"/>
</dbReference>
<sequence>MATWVSSLFGSVLVVKTHQTPPHTTLRCQGVEKSKKNQSVLTQHEETARLPSRIDFSDCPCSFLVDRVDPGLFSQNDHHSHLQRLVRSQEPLTLSQNSIGRLRGDVRPENCSIRHFKNPPGFPKHPSNLRKATRAVRTDPFSLRCPVESESLFRVCSTQNTRNQIQQWSNPTFTVPSLIPGLVEETDLNPNDQRGSRVSFEKSMREIVESGLKRTLETRNKSRKPTAIPKRKEPKVPRPYSGQERSLYLDEIHF</sequence>
<feature type="region of interest" description="Disordered" evidence="1">
    <location>
        <begin position="218"/>
        <end position="244"/>
    </location>
</feature>
<reference evidence="2 3" key="1">
    <citation type="submission" date="2017-11" db="EMBL/GenBank/DDBJ databases">
        <title>De-novo sequencing of pomegranate (Punica granatum L.) genome.</title>
        <authorList>
            <person name="Akparov Z."/>
            <person name="Amiraslanov A."/>
            <person name="Hajiyeva S."/>
            <person name="Abbasov M."/>
            <person name="Kaur K."/>
            <person name="Hamwieh A."/>
            <person name="Solovyev V."/>
            <person name="Salamov A."/>
            <person name="Braich B."/>
            <person name="Kosarev P."/>
            <person name="Mahmoud A."/>
            <person name="Hajiyev E."/>
            <person name="Babayeva S."/>
            <person name="Izzatullayeva V."/>
            <person name="Mammadov A."/>
            <person name="Mammadov A."/>
            <person name="Sharifova S."/>
            <person name="Ojaghi J."/>
            <person name="Eynullazada K."/>
            <person name="Bayramov B."/>
            <person name="Abdulazimova A."/>
            <person name="Shahmuradov I."/>
        </authorList>
    </citation>
    <scope>NUCLEOTIDE SEQUENCE [LARGE SCALE GENOMIC DNA]</scope>
    <source>
        <strain evidence="3">cv. AG2017</strain>
        <tissue evidence="2">Leaf</tissue>
    </source>
</reference>
<gene>
    <name evidence="2" type="ORF">CRG98_012490</name>
</gene>
<proteinExistence type="predicted"/>
<accession>A0A2I0KF39</accession>
<dbReference type="EMBL" id="PGOL01000639">
    <property type="protein sequence ID" value="PKI67117.1"/>
    <property type="molecule type" value="Genomic_DNA"/>
</dbReference>
<evidence type="ECO:0000313" key="2">
    <source>
        <dbReference type="EMBL" id="PKI67117.1"/>
    </source>
</evidence>
<comment type="caution">
    <text evidence="2">The sequence shown here is derived from an EMBL/GenBank/DDBJ whole genome shotgun (WGS) entry which is preliminary data.</text>
</comment>
<evidence type="ECO:0000313" key="3">
    <source>
        <dbReference type="Proteomes" id="UP000233551"/>
    </source>
</evidence>
<protein>
    <submittedName>
        <fullName evidence="2">Uncharacterized protein</fullName>
    </submittedName>
</protein>
<evidence type="ECO:0000256" key="1">
    <source>
        <dbReference type="SAM" id="MobiDB-lite"/>
    </source>
</evidence>